<evidence type="ECO:0000256" key="1">
    <source>
        <dbReference type="ARBA" id="ARBA00022649"/>
    </source>
</evidence>
<evidence type="ECO:0000313" key="4">
    <source>
        <dbReference type="Proteomes" id="UP000027451"/>
    </source>
</evidence>
<dbReference type="GO" id="GO:0006355">
    <property type="term" value="P:regulation of DNA-templated transcription"/>
    <property type="evidence" value="ECO:0007669"/>
    <property type="project" value="InterPro"/>
</dbReference>
<sequence length="67" mass="7662">MNERKTTAINLRMSSEVKELLRLAAAKEHRTLSNMLEYLVLQYCELKGVRLVDSKTTGAEVRHKTGE</sequence>
<comment type="caution">
    <text evidence="3">The sequence shown here is derived from an EMBL/GenBank/DDBJ whole genome shotgun (WGS) entry which is preliminary data.</text>
</comment>
<dbReference type="AlphaFoldDB" id="A0A656QP71"/>
<keyword evidence="4" id="KW-1185">Reference proteome</keyword>
<dbReference type="OrthoDB" id="9133534at2"/>
<keyword evidence="1" id="KW-1277">Toxin-antitoxin system</keyword>
<evidence type="ECO:0008006" key="5">
    <source>
        <dbReference type="Google" id="ProtNLM"/>
    </source>
</evidence>
<protein>
    <recommendedName>
        <fullName evidence="5">CopG-like ribbon-helix-helix domain-containing protein</fullName>
    </recommendedName>
</protein>
<dbReference type="Pfam" id="PF08681">
    <property type="entry name" value="TacA1"/>
    <property type="match status" value="1"/>
</dbReference>
<evidence type="ECO:0000256" key="2">
    <source>
        <dbReference type="ARBA" id="ARBA00049988"/>
    </source>
</evidence>
<dbReference type="EMBL" id="JFHD01000002">
    <property type="protein sequence ID" value="KDR32797.1"/>
    <property type="molecule type" value="Genomic_DNA"/>
</dbReference>
<comment type="similarity">
    <text evidence="2">Belongs to the TacA antitoxin family.</text>
</comment>
<proteinExistence type="inferred from homology"/>
<evidence type="ECO:0000313" key="3">
    <source>
        <dbReference type="EMBL" id="KDR32797.1"/>
    </source>
</evidence>
<name>A0A656QP71_9BURK</name>
<dbReference type="InterPro" id="IPR014795">
    <property type="entry name" value="TacA_1-like"/>
</dbReference>
<gene>
    <name evidence="3" type="ORF">BG60_11965</name>
</gene>
<dbReference type="SUPFAM" id="SSF47598">
    <property type="entry name" value="Ribbon-helix-helix"/>
    <property type="match status" value="1"/>
</dbReference>
<accession>A0A656QP71</accession>
<dbReference type="Proteomes" id="UP000027451">
    <property type="component" value="Unassembled WGS sequence"/>
</dbReference>
<reference evidence="3 4" key="1">
    <citation type="submission" date="2014-03" db="EMBL/GenBank/DDBJ databases">
        <title>Draft Genome Sequences of Four Burkholderia Strains.</title>
        <authorList>
            <person name="Liu X.Y."/>
            <person name="Li C.X."/>
            <person name="Xu J.H."/>
        </authorList>
    </citation>
    <scope>NUCLEOTIDE SEQUENCE [LARGE SCALE GENOMIC DNA]</scope>
    <source>
        <strain evidence="3 4">OP-1</strain>
    </source>
</reference>
<dbReference type="InterPro" id="IPR010985">
    <property type="entry name" value="Ribbon_hlx_hlx"/>
</dbReference>
<organism evidence="3 4">
    <name type="scientific">Caballeronia zhejiangensis</name>
    <dbReference type="NCBI Taxonomy" id="871203"/>
    <lineage>
        <taxon>Bacteria</taxon>
        <taxon>Pseudomonadati</taxon>
        <taxon>Pseudomonadota</taxon>
        <taxon>Betaproteobacteria</taxon>
        <taxon>Burkholderiales</taxon>
        <taxon>Burkholderiaceae</taxon>
        <taxon>Caballeronia</taxon>
    </lineage>
</organism>